<dbReference type="Pfam" id="PF01715">
    <property type="entry name" value="IPPT"/>
    <property type="match status" value="1"/>
</dbReference>
<dbReference type="EMBL" id="CP158689">
    <property type="protein sequence ID" value="XCC45374.1"/>
    <property type="molecule type" value="Genomic_DNA"/>
</dbReference>
<dbReference type="InterPro" id="IPR027417">
    <property type="entry name" value="P-loop_NTPase"/>
</dbReference>
<evidence type="ECO:0000313" key="1">
    <source>
        <dbReference type="EMBL" id="XCC45374.1"/>
    </source>
</evidence>
<dbReference type="Gene3D" id="3.40.50.300">
    <property type="entry name" value="P-loop containing nucleotide triphosphate hydrolases"/>
    <property type="match status" value="1"/>
</dbReference>
<dbReference type="GO" id="GO:0016740">
    <property type="term" value="F:transferase activity"/>
    <property type="evidence" value="ECO:0007669"/>
    <property type="project" value="UniProtKB-KW"/>
</dbReference>
<organism evidence="1">
    <name type="scientific">Candidatus Shikimatogenerans sp. Ttur</name>
    <dbReference type="NCBI Taxonomy" id="3158569"/>
    <lineage>
        <taxon>Bacteria</taxon>
        <taxon>Pseudomonadati</taxon>
        <taxon>Bacteroidota</taxon>
        <taxon>Flavobacteriia</taxon>
        <taxon>Flavobacteriales</taxon>
        <taxon>Candidatus Shikimatogenerans</taxon>
    </lineage>
</organism>
<dbReference type="AlphaFoldDB" id="A0AAU7ZXJ7"/>
<protein>
    <submittedName>
        <fullName evidence="1">Isopentenyl transferase family protein</fullName>
    </submittedName>
</protein>
<name>A0AAU7ZXJ7_9FLAO</name>
<sequence length="99" mass="12134">MGPTGIGKTKFSLYLSNKLKINIISYDSQQFYKELNICTSKINTYFLKKKKHYFINIKSIYDFKKKYNIFLFKKQILYFLKIYFKKKNIIIMVRWVYVI</sequence>
<gene>
    <name evidence="1" type="ORF">ABUS76_00250</name>
</gene>
<accession>A0AAU7ZXJ7</accession>
<reference evidence="1" key="1">
    <citation type="submission" date="2024-06" db="EMBL/GenBank/DDBJ databases">
        <title>Diversity, functionality, and evolutionary history of bacterial symbionts in false click beetles (Coleoptera, Throscidae).</title>
        <authorList>
            <person name="Wierz J.C."/>
            <person name="Malm H."/>
            <person name="Kaltenpoth M."/>
            <person name="Engl T."/>
        </authorList>
    </citation>
    <scope>NUCLEOTIDE SEQUENCE</scope>
    <source>
        <strain evidence="1">Ttur</strain>
    </source>
</reference>
<keyword evidence="1" id="KW-0808">Transferase</keyword>
<proteinExistence type="predicted"/>
<dbReference type="SUPFAM" id="SSF52540">
    <property type="entry name" value="P-loop containing nucleoside triphosphate hydrolases"/>
    <property type="match status" value="1"/>
</dbReference>